<evidence type="ECO:0000256" key="9">
    <source>
        <dbReference type="ARBA" id="ARBA00023242"/>
    </source>
</evidence>
<evidence type="ECO:0000313" key="13">
    <source>
        <dbReference type="RefSeq" id="XP_018019413.1"/>
    </source>
</evidence>
<gene>
    <name evidence="13" type="primary">LOC108675877</name>
</gene>
<evidence type="ECO:0000256" key="8">
    <source>
        <dbReference type="ARBA" id="ARBA00023204"/>
    </source>
</evidence>
<dbReference type="GO" id="GO:0006284">
    <property type="term" value="P:base-excision repair"/>
    <property type="evidence" value="ECO:0007669"/>
    <property type="project" value="TreeGrafter"/>
</dbReference>
<dbReference type="InterPro" id="IPR022652">
    <property type="entry name" value="Znf_XPA_CS"/>
</dbReference>
<evidence type="ECO:0000256" key="7">
    <source>
        <dbReference type="ARBA" id="ARBA00023125"/>
    </source>
</evidence>
<dbReference type="InterPro" id="IPR037129">
    <property type="entry name" value="XPA_sf"/>
</dbReference>
<feature type="region of interest" description="Disordered" evidence="10">
    <location>
        <begin position="1"/>
        <end position="60"/>
    </location>
</feature>
<dbReference type="SUPFAM" id="SSF57716">
    <property type="entry name" value="Glucocorticoid receptor-like (DNA-binding domain)"/>
    <property type="match status" value="1"/>
</dbReference>
<dbReference type="FunFam" id="3.90.530.10:FF:000001">
    <property type="entry name" value="DNA repair protein complementing XP-A cells"/>
    <property type="match status" value="1"/>
</dbReference>
<dbReference type="Gene3D" id="3.90.530.10">
    <property type="entry name" value="XPA C-terminal domain"/>
    <property type="match status" value="1"/>
</dbReference>
<keyword evidence="7" id="KW-0238">DNA-binding</keyword>
<dbReference type="KEGG" id="hazt:108675877"/>
<keyword evidence="6" id="KW-0862">Zinc</keyword>
<dbReference type="GeneID" id="108675877"/>
<keyword evidence="8" id="KW-0234">DNA repair</keyword>
<evidence type="ECO:0000256" key="10">
    <source>
        <dbReference type="SAM" id="MobiDB-lite"/>
    </source>
</evidence>
<keyword evidence="3" id="KW-0479">Metal-binding</keyword>
<dbReference type="GO" id="GO:0008270">
    <property type="term" value="F:zinc ion binding"/>
    <property type="evidence" value="ECO:0007669"/>
    <property type="project" value="UniProtKB-KW"/>
</dbReference>
<dbReference type="InterPro" id="IPR000465">
    <property type="entry name" value="XPA/RAD14"/>
</dbReference>
<evidence type="ECO:0000313" key="12">
    <source>
        <dbReference type="Proteomes" id="UP000694843"/>
    </source>
</evidence>
<keyword evidence="12" id="KW-1185">Reference proteome</keyword>
<dbReference type="PANTHER" id="PTHR10142:SF0">
    <property type="entry name" value="DNA REPAIR PROTEIN COMPLEMENTING XP-A CELLS"/>
    <property type="match status" value="1"/>
</dbReference>
<evidence type="ECO:0000256" key="2">
    <source>
        <dbReference type="ARBA" id="ARBA00005548"/>
    </source>
</evidence>
<evidence type="ECO:0000256" key="5">
    <source>
        <dbReference type="ARBA" id="ARBA00022771"/>
    </source>
</evidence>
<dbReference type="Proteomes" id="UP000694843">
    <property type="component" value="Unplaced"/>
</dbReference>
<sequence length="348" mass="40143">MANNKRSIFDESDEEEEISSVSLNSSAKSKDLHSKLQTNNDLSPDKKLMKTVNPTSGEHCSKINDVHIENESSSQQTSPEAAIALTAAQRARIEQNRQKALLIKREKMNKKLPPKKKSEMLESEGKKILRINDTKLVDTGGGFFMEEEDEFSNISEAEVIAALRKAEEPAPLVEEDRPRCIECNRTFDSSYLLKCFDHHVCDDCRDNESKHALVTKTDARTEYLLTDTDLEKRQPPLRYIVRKNPHNERWGDMKLYLKLQVEKRCLEVWGSEEALEEEIAKKAAQREVSKQKKFKKKMQELRMNVRSSLYTRATKSHEHEYGPEEHLADDEYSKTCVTCGHSYTYEKL</sequence>
<evidence type="ECO:0000256" key="3">
    <source>
        <dbReference type="ARBA" id="ARBA00022723"/>
    </source>
</evidence>
<accession>A0A8B7P078</accession>
<dbReference type="SUPFAM" id="SSF46955">
    <property type="entry name" value="Putative DNA-binding domain"/>
    <property type="match status" value="1"/>
</dbReference>
<comment type="subcellular location">
    <subcellularLocation>
        <location evidence="1">Nucleus</location>
    </subcellularLocation>
</comment>
<dbReference type="PANTHER" id="PTHR10142">
    <property type="entry name" value="DNA REPAIR PROTEIN COMPLEMENTING XP-A CELLS"/>
    <property type="match status" value="1"/>
</dbReference>
<feature type="domain" description="XPA C-terminal" evidence="11">
    <location>
        <begin position="210"/>
        <end position="261"/>
    </location>
</feature>
<evidence type="ECO:0000259" key="11">
    <source>
        <dbReference type="Pfam" id="PF05181"/>
    </source>
</evidence>
<evidence type="ECO:0000256" key="4">
    <source>
        <dbReference type="ARBA" id="ARBA00022763"/>
    </source>
</evidence>
<dbReference type="OrthoDB" id="68328at2759"/>
<dbReference type="GO" id="GO:0000715">
    <property type="term" value="P:nucleotide-excision repair, DNA damage recognition"/>
    <property type="evidence" value="ECO:0007669"/>
    <property type="project" value="TreeGrafter"/>
</dbReference>
<protein>
    <submittedName>
        <fullName evidence="13">DNA repair protein complementing XP-A cells homolog</fullName>
    </submittedName>
</protein>
<dbReference type="CDD" id="cd21076">
    <property type="entry name" value="DBD_XPA"/>
    <property type="match status" value="1"/>
</dbReference>
<name>A0A8B7P078_HYAAZ</name>
<evidence type="ECO:0000256" key="1">
    <source>
        <dbReference type="ARBA" id="ARBA00004123"/>
    </source>
</evidence>
<dbReference type="GO" id="GO:0070914">
    <property type="term" value="P:UV-damage excision repair"/>
    <property type="evidence" value="ECO:0007669"/>
    <property type="project" value="TreeGrafter"/>
</dbReference>
<dbReference type="OMA" id="TCGHELS"/>
<dbReference type="Pfam" id="PF01286">
    <property type="entry name" value="XPA_N"/>
    <property type="match status" value="1"/>
</dbReference>
<dbReference type="CTD" id="31357"/>
<dbReference type="RefSeq" id="XP_018019413.1">
    <property type="nucleotide sequence ID" value="XM_018163924.2"/>
</dbReference>
<comment type="similarity">
    <text evidence="2">Belongs to the XPA family.</text>
</comment>
<keyword evidence="4" id="KW-0227">DNA damage</keyword>
<dbReference type="GO" id="GO:0003684">
    <property type="term" value="F:damaged DNA binding"/>
    <property type="evidence" value="ECO:0007669"/>
    <property type="project" value="InterPro"/>
</dbReference>
<dbReference type="InterPro" id="IPR009061">
    <property type="entry name" value="DNA-bd_dom_put_sf"/>
</dbReference>
<dbReference type="AlphaFoldDB" id="A0A8B7P078"/>
<dbReference type="NCBIfam" id="TIGR00598">
    <property type="entry name" value="rad14"/>
    <property type="match status" value="1"/>
</dbReference>
<reference evidence="13" key="1">
    <citation type="submission" date="2025-08" db="UniProtKB">
        <authorList>
            <consortium name="RefSeq"/>
        </authorList>
    </citation>
    <scope>IDENTIFICATION</scope>
    <source>
        <tissue evidence="13">Whole organism</tissue>
    </source>
</reference>
<proteinExistence type="inferred from homology"/>
<dbReference type="GO" id="GO:0000110">
    <property type="term" value="C:nucleotide-excision repair factor 1 complex"/>
    <property type="evidence" value="ECO:0007669"/>
    <property type="project" value="TreeGrafter"/>
</dbReference>
<dbReference type="Pfam" id="PF05181">
    <property type="entry name" value="XPA_C"/>
    <property type="match status" value="1"/>
</dbReference>
<keyword evidence="5" id="KW-0863">Zinc-finger</keyword>
<dbReference type="GO" id="GO:1901255">
    <property type="term" value="P:nucleotide-excision repair involved in interstrand cross-link repair"/>
    <property type="evidence" value="ECO:0007669"/>
    <property type="project" value="TreeGrafter"/>
</dbReference>
<evidence type="ECO:0000256" key="6">
    <source>
        <dbReference type="ARBA" id="ARBA00022833"/>
    </source>
</evidence>
<organism evidence="12 13">
    <name type="scientific">Hyalella azteca</name>
    <name type="common">Amphipod</name>
    <dbReference type="NCBI Taxonomy" id="294128"/>
    <lineage>
        <taxon>Eukaryota</taxon>
        <taxon>Metazoa</taxon>
        <taxon>Ecdysozoa</taxon>
        <taxon>Arthropoda</taxon>
        <taxon>Crustacea</taxon>
        <taxon>Multicrustacea</taxon>
        <taxon>Malacostraca</taxon>
        <taxon>Eumalacostraca</taxon>
        <taxon>Peracarida</taxon>
        <taxon>Amphipoda</taxon>
        <taxon>Senticaudata</taxon>
        <taxon>Talitrida</taxon>
        <taxon>Talitroidea</taxon>
        <taxon>Hyalellidae</taxon>
        <taxon>Hyalella</taxon>
    </lineage>
</organism>
<keyword evidence="9" id="KW-0539">Nucleus</keyword>
<dbReference type="InterPro" id="IPR022656">
    <property type="entry name" value="XPA_C"/>
</dbReference>